<dbReference type="EMBL" id="BAAAQR010000006">
    <property type="protein sequence ID" value="GAA2146487.1"/>
    <property type="molecule type" value="Genomic_DNA"/>
</dbReference>
<feature type="compositionally biased region" description="Basic and acidic residues" evidence="1">
    <location>
        <begin position="12"/>
        <end position="24"/>
    </location>
</feature>
<organism evidence="2 3">
    <name type="scientific">Nocardioides koreensis</name>
    <dbReference type="NCBI Taxonomy" id="433651"/>
    <lineage>
        <taxon>Bacteria</taxon>
        <taxon>Bacillati</taxon>
        <taxon>Actinomycetota</taxon>
        <taxon>Actinomycetes</taxon>
        <taxon>Propionibacteriales</taxon>
        <taxon>Nocardioidaceae</taxon>
        <taxon>Nocardioides</taxon>
    </lineage>
</organism>
<accession>A0ABN2ZRS9</accession>
<sequence length="184" mass="21020">MIAPADTGHVTDAPEPRDRQRRDQQRLRHRYAACVSMGLREEAERLARTLGVAQPELEAHFRASHHGLDEWEPADFESFASLPPGRFDPRVFGQTTWWVDILRRPHRISDPEDFSTEHLHAVIAFIRAEAWRWADPPEFGDDDPISIASVLGAFNERIDDTPLMRTLLAEAERRADAPRPERGG</sequence>
<name>A0ABN2ZRS9_9ACTN</name>
<proteinExistence type="predicted"/>
<feature type="region of interest" description="Disordered" evidence="1">
    <location>
        <begin position="1"/>
        <end position="24"/>
    </location>
</feature>
<evidence type="ECO:0000313" key="2">
    <source>
        <dbReference type="EMBL" id="GAA2146487.1"/>
    </source>
</evidence>
<gene>
    <name evidence="2" type="ORF">GCM10009844_22600</name>
</gene>
<reference evidence="2 3" key="1">
    <citation type="journal article" date="2019" name="Int. J. Syst. Evol. Microbiol.">
        <title>The Global Catalogue of Microorganisms (GCM) 10K type strain sequencing project: providing services to taxonomists for standard genome sequencing and annotation.</title>
        <authorList>
            <consortium name="The Broad Institute Genomics Platform"/>
            <consortium name="The Broad Institute Genome Sequencing Center for Infectious Disease"/>
            <person name="Wu L."/>
            <person name="Ma J."/>
        </authorList>
    </citation>
    <scope>NUCLEOTIDE SEQUENCE [LARGE SCALE GENOMIC DNA]</scope>
    <source>
        <strain evidence="2 3">JCM 16022</strain>
    </source>
</reference>
<protein>
    <submittedName>
        <fullName evidence="2">Uncharacterized protein</fullName>
    </submittedName>
</protein>
<keyword evidence="3" id="KW-1185">Reference proteome</keyword>
<comment type="caution">
    <text evidence="2">The sequence shown here is derived from an EMBL/GenBank/DDBJ whole genome shotgun (WGS) entry which is preliminary data.</text>
</comment>
<evidence type="ECO:0000313" key="3">
    <source>
        <dbReference type="Proteomes" id="UP001501771"/>
    </source>
</evidence>
<dbReference type="Proteomes" id="UP001501771">
    <property type="component" value="Unassembled WGS sequence"/>
</dbReference>
<evidence type="ECO:0000256" key="1">
    <source>
        <dbReference type="SAM" id="MobiDB-lite"/>
    </source>
</evidence>